<proteinExistence type="predicted"/>
<dbReference type="HOGENOM" id="CLU_3296519_0_0_4"/>
<dbReference type="KEGG" id="slt:Slit_0415"/>
<protein>
    <submittedName>
        <fullName evidence="2">Uncharacterized protein</fullName>
    </submittedName>
</protein>
<name>D5CM42_SIDLE</name>
<organism evidence="2 3">
    <name type="scientific">Sideroxydans lithotrophicus (strain ES-1)</name>
    <dbReference type="NCBI Taxonomy" id="580332"/>
    <lineage>
        <taxon>Bacteria</taxon>
        <taxon>Pseudomonadati</taxon>
        <taxon>Pseudomonadota</taxon>
        <taxon>Betaproteobacteria</taxon>
        <taxon>Nitrosomonadales</taxon>
        <taxon>Gallionellaceae</taxon>
        <taxon>Sideroxydans</taxon>
    </lineage>
</organism>
<keyword evidence="1" id="KW-1133">Transmembrane helix</keyword>
<evidence type="ECO:0000256" key="1">
    <source>
        <dbReference type="SAM" id="Phobius"/>
    </source>
</evidence>
<keyword evidence="1" id="KW-0472">Membrane</keyword>
<dbReference type="Proteomes" id="UP000001625">
    <property type="component" value="Chromosome"/>
</dbReference>
<evidence type="ECO:0000313" key="2">
    <source>
        <dbReference type="EMBL" id="ADE10656.1"/>
    </source>
</evidence>
<gene>
    <name evidence="2" type="ordered locus">Slit_0415</name>
</gene>
<evidence type="ECO:0000313" key="3">
    <source>
        <dbReference type="Proteomes" id="UP000001625"/>
    </source>
</evidence>
<keyword evidence="1" id="KW-0812">Transmembrane</keyword>
<dbReference type="STRING" id="580332.Slit_0415"/>
<dbReference type="EMBL" id="CP001965">
    <property type="protein sequence ID" value="ADE10656.1"/>
    <property type="molecule type" value="Genomic_DNA"/>
</dbReference>
<dbReference type="AlphaFoldDB" id="D5CM42"/>
<sequence length="40" mass="4476">MHNHDAVFWGVIISVAGSAAVIAWLLFMAYRNATKNKDEK</sequence>
<feature type="transmembrane region" description="Helical" evidence="1">
    <location>
        <begin position="6"/>
        <end position="30"/>
    </location>
</feature>
<reference evidence="2 3" key="1">
    <citation type="submission" date="2010-03" db="EMBL/GenBank/DDBJ databases">
        <title>Complete sequence of Sideroxydans lithotrophicus ES-1.</title>
        <authorList>
            <consortium name="US DOE Joint Genome Institute"/>
            <person name="Lucas S."/>
            <person name="Copeland A."/>
            <person name="Lapidus A."/>
            <person name="Cheng J.-F."/>
            <person name="Bruce D."/>
            <person name="Goodwin L."/>
            <person name="Pitluck S."/>
            <person name="Munk A.C."/>
            <person name="Detter J.C."/>
            <person name="Han C."/>
            <person name="Tapia R."/>
            <person name="Larimer F."/>
            <person name="Land M."/>
            <person name="Hauser L."/>
            <person name="Kyrpides N."/>
            <person name="Ivanova N."/>
            <person name="Emerson D."/>
            <person name="Woyke T."/>
        </authorList>
    </citation>
    <scope>NUCLEOTIDE SEQUENCE [LARGE SCALE GENOMIC DNA]</scope>
    <source>
        <strain evidence="2 3">ES-1</strain>
    </source>
</reference>
<accession>D5CM42</accession>
<keyword evidence="3" id="KW-1185">Reference proteome</keyword>